<organism evidence="1 2">
    <name type="scientific">Thelohanellus kitauei</name>
    <name type="common">Myxosporean</name>
    <dbReference type="NCBI Taxonomy" id="669202"/>
    <lineage>
        <taxon>Eukaryota</taxon>
        <taxon>Metazoa</taxon>
        <taxon>Cnidaria</taxon>
        <taxon>Myxozoa</taxon>
        <taxon>Myxosporea</taxon>
        <taxon>Bivalvulida</taxon>
        <taxon>Platysporina</taxon>
        <taxon>Myxobolidae</taxon>
        <taxon>Thelohanellus</taxon>
    </lineage>
</organism>
<protein>
    <submittedName>
        <fullName evidence="1">Uncharacterized protein</fullName>
    </submittedName>
</protein>
<gene>
    <name evidence="1" type="ORF">RF11_13649</name>
</gene>
<name>A0A0C2MKZ2_THEKT</name>
<evidence type="ECO:0000313" key="2">
    <source>
        <dbReference type="Proteomes" id="UP000031668"/>
    </source>
</evidence>
<proteinExistence type="predicted"/>
<dbReference type="AlphaFoldDB" id="A0A0C2MKZ2"/>
<reference evidence="1 2" key="1">
    <citation type="journal article" date="2014" name="Genome Biol. Evol.">
        <title>The genome of the myxosporean Thelohanellus kitauei shows adaptations to nutrient acquisition within its fish host.</title>
        <authorList>
            <person name="Yang Y."/>
            <person name="Xiong J."/>
            <person name="Zhou Z."/>
            <person name="Huo F."/>
            <person name="Miao W."/>
            <person name="Ran C."/>
            <person name="Liu Y."/>
            <person name="Zhang J."/>
            <person name="Feng J."/>
            <person name="Wang M."/>
            <person name="Wang M."/>
            <person name="Wang L."/>
            <person name="Yao B."/>
        </authorList>
    </citation>
    <scope>NUCLEOTIDE SEQUENCE [LARGE SCALE GENOMIC DNA]</scope>
    <source>
        <strain evidence="1">Wuqing</strain>
    </source>
</reference>
<dbReference type="EMBL" id="JWZT01003041">
    <property type="protein sequence ID" value="KII67891.1"/>
    <property type="molecule type" value="Genomic_DNA"/>
</dbReference>
<accession>A0A0C2MKZ2</accession>
<evidence type="ECO:0000313" key="1">
    <source>
        <dbReference type="EMBL" id="KII67891.1"/>
    </source>
</evidence>
<dbReference type="OrthoDB" id="3066195at2759"/>
<comment type="caution">
    <text evidence="1">The sequence shown here is derived from an EMBL/GenBank/DDBJ whole genome shotgun (WGS) entry which is preliminary data.</text>
</comment>
<sequence>MWRCRKLEHDVCQTTLRTNGDRVVCPDLGHTHFGNGSQALARRAVGQMKESISQEIAAPSSVQAFIMVTLDDHVLVALPKRSILNQYMRHSRNSSMVSKNLIFPPLLHGLTSIHQTYSEILFFSTRVEAMIVFYLSAIWNCWMAYQDLLFG</sequence>
<dbReference type="Proteomes" id="UP000031668">
    <property type="component" value="Unassembled WGS sequence"/>
</dbReference>
<keyword evidence="2" id="KW-1185">Reference proteome</keyword>